<gene>
    <name evidence="1" type="ORF">E3D37_16275</name>
</gene>
<accession>A0AAX2RS29</accession>
<protein>
    <submittedName>
        <fullName evidence="1">Uncharacterized protein</fullName>
    </submittedName>
</protein>
<name>A0AAX2RS29_BURCE</name>
<dbReference type="Proteomes" id="UP000298234">
    <property type="component" value="Unassembled WGS sequence"/>
</dbReference>
<proteinExistence type="predicted"/>
<organism evidence="1 2">
    <name type="scientific">Burkholderia cepacia</name>
    <name type="common">Pseudomonas cepacia</name>
    <dbReference type="NCBI Taxonomy" id="292"/>
    <lineage>
        <taxon>Bacteria</taxon>
        <taxon>Pseudomonadati</taxon>
        <taxon>Pseudomonadota</taxon>
        <taxon>Betaproteobacteria</taxon>
        <taxon>Burkholderiales</taxon>
        <taxon>Burkholderiaceae</taxon>
        <taxon>Burkholderia</taxon>
        <taxon>Burkholderia cepacia complex</taxon>
    </lineage>
</organism>
<dbReference type="AlphaFoldDB" id="A0AAX2RS29"/>
<comment type="caution">
    <text evidence="1">The sequence shown here is derived from an EMBL/GenBank/DDBJ whole genome shotgun (WGS) entry which is preliminary data.</text>
</comment>
<sequence length="215" mass="24586">MLIHTTPRFYTCRHSGPVELVDLRIEELGVHLQGGKELTTRQPYPNKRYVVACKKVGRKAMEGLLFETDGKIQRYTVTTRWALRAEFIATHRVHYVVLDEDFDAVTDNMVLWHRMSEGLGGWPSRWPDAHANAVPCDAQPRMQFSREPERTGSIVDRVTGPLSIERVETFPVPTVERERLLTPRSVTERIPTIEMAFRTSTVAVTENAERTRAGD</sequence>
<evidence type="ECO:0000313" key="2">
    <source>
        <dbReference type="Proteomes" id="UP000298234"/>
    </source>
</evidence>
<reference evidence="1 2" key="1">
    <citation type="submission" date="2019-03" db="EMBL/GenBank/DDBJ databases">
        <title>Burkholderia cepacia outbreak.</title>
        <authorList>
            <person name="Farzana R."/>
            <person name="Walsh T.R."/>
        </authorList>
    </citation>
    <scope>NUCLEOTIDE SEQUENCE [LARGE SCALE GENOMIC DNA]</scope>
    <source>
        <strain evidence="2">d13</strain>
    </source>
</reference>
<evidence type="ECO:0000313" key="1">
    <source>
        <dbReference type="EMBL" id="TEU47561.1"/>
    </source>
</evidence>
<dbReference type="Pfam" id="PF19475">
    <property type="entry name" value="DUF6012"/>
    <property type="match status" value="1"/>
</dbReference>
<dbReference type="InterPro" id="IPR046054">
    <property type="entry name" value="DUF6012"/>
</dbReference>
<dbReference type="RefSeq" id="WP_134256293.1">
    <property type="nucleotide sequence ID" value="NZ_SNSG01000013.1"/>
</dbReference>
<dbReference type="EMBL" id="SNSQ01000016">
    <property type="protein sequence ID" value="TEU47561.1"/>
    <property type="molecule type" value="Genomic_DNA"/>
</dbReference>